<protein>
    <submittedName>
        <fullName evidence="2">Uncharacterized protein</fullName>
    </submittedName>
</protein>
<feature type="compositionally biased region" description="Low complexity" evidence="1">
    <location>
        <begin position="85"/>
        <end position="96"/>
    </location>
</feature>
<feature type="non-terminal residue" evidence="2">
    <location>
        <position position="1"/>
    </location>
</feature>
<dbReference type="AlphaFoldDB" id="A0A8J4BU47"/>
<organism evidence="2 3">
    <name type="scientific">Volvox africanus</name>
    <dbReference type="NCBI Taxonomy" id="51714"/>
    <lineage>
        <taxon>Eukaryota</taxon>
        <taxon>Viridiplantae</taxon>
        <taxon>Chlorophyta</taxon>
        <taxon>core chlorophytes</taxon>
        <taxon>Chlorophyceae</taxon>
        <taxon>CS clade</taxon>
        <taxon>Chlamydomonadales</taxon>
        <taxon>Volvocaceae</taxon>
        <taxon>Volvox</taxon>
    </lineage>
</organism>
<reference evidence="2" key="1">
    <citation type="journal article" date="2021" name="Proc. Natl. Acad. Sci. U.S.A.">
        <title>Three genomes in the algal genus Volvox reveal the fate of a haploid sex-determining region after a transition to homothallism.</title>
        <authorList>
            <person name="Yamamoto K."/>
            <person name="Hamaji T."/>
            <person name="Kawai-Toyooka H."/>
            <person name="Matsuzaki R."/>
            <person name="Takahashi F."/>
            <person name="Nishimura Y."/>
            <person name="Kawachi M."/>
            <person name="Noguchi H."/>
            <person name="Minakuchi Y."/>
            <person name="Umen J.G."/>
            <person name="Toyoda A."/>
            <person name="Nozaki H."/>
        </authorList>
    </citation>
    <scope>NUCLEOTIDE SEQUENCE</scope>
    <source>
        <strain evidence="2">NIES-3780</strain>
    </source>
</reference>
<keyword evidence="3" id="KW-1185">Reference proteome</keyword>
<gene>
    <name evidence="2" type="ORF">Vafri_21428</name>
</gene>
<feature type="non-terminal residue" evidence="2">
    <location>
        <position position="185"/>
    </location>
</feature>
<dbReference type="Proteomes" id="UP000747399">
    <property type="component" value="Unassembled WGS sequence"/>
</dbReference>
<evidence type="ECO:0000313" key="3">
    <source>
        <dbReference type="Proteomes" id="UP000747399"/>
    </source>
</evidence>
<comment type="caution">
    <text evidence="2">The sequence shown here is derived from an EMBL/GenBank/DDBJ whole genome shotgun (WGS) entry which is preliminary data.</text>
</comment>
<evidence type="ECO:0000313" key="2">
    <source>
        <dbReference type="EMBL" id="GIL68170.1"/>
    </source>
</evidence>
<sequence length="185" mass="19652">RKAAAAPSPAATLSSLRLASRRWRRAADESVEVLCPGQWPHRLLGLLRFPRLRRLDLGALGPDPAPLSRIAGLLKQLAGASSLPLTSTTTVTPSPSQRLQVPAPGEGGGRGQIHQAPHPQRQVRDGESREGANVSASVEREQLQRRQQWQGVPPAPRPGPAGAGSAGVRLTLQHLTLSKECLVVA</sequence>
<name>A0A8J4BU47_9CHLO</name>
<accession>A0A8J4BU47</accession>
<dbReference type="EMBL" id="BNCO01000110">
    <property type="protein sequence ID" value="GIL68170.1"/>
    <property type="molecule type" value="Genomic_DNA"/>
</dbReference>
<feature type="region of interest" description="Disordered" evidence="1">
    <location>
        <begin position="85"/>
        <end position="166"/>
    </location>
</feature>
<evidence type="ECO:0000256" key="1">
    <source>
        <dbReference type="SAM" id="MobiDB-lite"/>
    </source>
</evidence>
<proteinExistence type="predicted"/>